<evidence type="ECO:0000256" key="3">
    <source>
        <dbReference type="ARBA" id="ARBA00048267"/>
    </source>
</evidence>
<accession>A0ABV9CW56</accession>
<dbReference type="SUPFAM" id="SSF52738">
    <property type="entry name" value="Methylesterase CheB, C-terminal domain"/>
    <property type="match status" value="1"/>
</dbReference>
<evidence type="ECO:0000256" key="2">
    <source>
        <dbReference type="ARBA" id="ARBA00039140"/>
    </source>
</evidence>
<dbReference type="PROSITE" id="PS50122">
    <property type="entry name" value="CHEB"/>
    <property type="match status" value="1"/>
</dbReference>
<comment type="catalytic activity">
    <reaction evidence="3">
        <text>[protein]-L-glutamate 5-O-methyl ester + H2O = L-glutamyl-[protein] + methanol + H(+)</text>
        <dbReference type="Rhea" id="RHEA:23236"/>
        <dbReference type="Rhea" id="RHEA-COMP:10208"/>
        <dbReference type="Rhea" id="RHEA-COMP:10311"/>
        <dbReference type="ChEBI" id="CHEBI:15377"/>
        <dbReference type="ChEBI" id="CHEBI:15378"/>
        <dbReference type="ChEBI" id="CHEBI:17790"/>
        <dbReference type="ChEBI" id="CHEBI:29973"/>
        <dbReference type="ChEBI" id="CHEBI:82795"/>
        <dbReference type="EC" id="3.1.1.61"/>
    </reaction>
</comment>
<dbReference type="InterPro" id="IPR011247">
    <property type="entry name" value="Chemotax_prot-Glu_Me-esterase"/>
</dbReference>
<dbReference type="EMBL" id="JBHSFP010000067">
    <property type="protein sequence ID" value="MFC4536977.1"/>
    <property type="molecule type" value="Genomic_DNA"/>
</dbReference>
<feature type="active site" evidence="4">
    <location>
        <position position="134"/>
    </location>
</feature>
<evidence type="ECO:0000259" key="5">
    <source>
        <dbReference type="PROSITE" id="PS50122"/>
    </source>
</evidence>
<keyword evidence="1 4" id="KW-0378">Hydrolase</keyword>
<protein>
    <recommendedName>
        <fullName evidence="2">protein-glutamate methylesterase</fullName>
        <ecNumber evidence="2">3.1.1.61</ecNumber>
    </recommendedName>
</protein>
<feature type="active site" evidence="4">
    <location>
        <position position="42"/>
    </location>
</feature>
<sequence length="349" mass="37029">MEDLSGRDLVVVAASAGGVEALRTLLGEIPAGLRAAVLVVLHISPRSGSALAGILDRAGPLKAASAEHGEILEHGRVYVAPPDHHLLVGGEQVALSRGPRHHGHRPAADPLFLSAALAGGPRTLGVVLSGTLDDGARGCATVERLGGAVAVQDPDHSAFDGMPRAALAVTRRPYVGSVKAIARWIARESVTPVEAEAATADAETEREVSLFLSATQPDPGPDGRLSVFTCPDCNGPLFEADDRGRPRYACLVGHAWSIESMVDGQSEAVERAFWVAILRLEERIRIMDRMVVSTEGKGQLNSARRLRERARQDKDALRTLRELQMKIKSVDGGLSSGHDEASRGHGHRG</sequence>
<dbReference type="Proteomes" id="UP001596004">
    <property type="component" value="Unassembled WGS sequence"/>
</dbReference>
<evidence type="ECO:0000256" key="1">
    <source>
        <dbReference type="ARBA" id="ARBA00022801"/>
    </source>
</evidence>
<name>A0ABV9CW56_9ACTN</name>
<feature type="active site" evidence="4">
    <location>
        <position position="15"/>
    </location>
</feature>
<evidence type="ECO:0000313" key="7">
    <source>
        <dbReference type="Proteomes" id="UP001596004"/>
    </source>
</evidence>
<dbReference type="RefSeq" id="WP_380852449.1">
    <property type="nucleotide sequence ID" value="NZ_JBHSFP010000067.1"/>
</dbReference>
<dbReference type="PIRSF" id="PIRSF036461">
    <property type="entry name" value="Chmtx_methlestr"/>
    <property type="match status" value="1"/>
</dbReference>
<dbReference type="CDD" id="cd16433">
    <property type="entry name" value="CheB"/>
    <property type="match status" value="1"/>
</dbReference>
<dbReference type="InterPro" id="IPR035909">
    <property type="entry name" value="CheB_C"/>
</dbReference>
<organism evidence="6 7">
    <name type="scientific">Sphaerisporangium dianthi</name>
    <dbReference type="NCBI Taxonomy" id="1436120"/>
    <lineage>
        <taxon>Bacteria</taxon>
        <taxon>Bacillati</taxon>
        <taxon>Actinomycetota</taxon>
        <taxon>Actinomycetes</taxon>
        <taxon>Streptosporangiales</taxon>
        <taxon>Streptosporangiaceae</taxon>
        <taxon>Sphaerisporangium</taxon>
    </lineage>
</organism>
<dbReference type="PANTHER" id="PTHR42872">
    <property type="entry name" value="PROTEIN-GLUTAMATE METHYLESTERASE/PROTEIN-GLUTAMINE GLUTAMINASE"/>
    <property type="match status" value="1"/>
</dbReference>
<feature type="domain" description="CheB-type methylesterase" evidence="5">
    <location>
        <begin position="3"/>
        <end position="167"/>
    </location>
</feature>
<evidence type="ECO:0000313" key="6">
    <source>
        <dbReference type="EMBL" id="MFC4536977.1"/>
    </source>
</evidence>
<dbReference type="InterPro" id="IPR000673">
    <property type="entry name" value="Sig_transdc_resp-reg_Me-estase"/>
</dbReference>
<dbReference type="Pfam" id="PF01339">
    <property type="entry name" value="CheB_methylest"/>
    <property type="match status" value="1"/>
</dbReference>
<dbReference type="EC" id="3.1.1.61" evidence="2"/>
<gene>
    <name evidence="6" type="ORF">ACFO60_39920</name>
</gene>
<dbReference type="Gene3D" id="3.40.50.180">
    <property type="entry name" value="Methylesterase CheB, C-terminal domain"/>
    <property type="match status" value="1"/>
</dbReference>
<proteinExistence type="predicted"/>
<dbReference type="PANTHER" id="PTHR42872:SF6">
    <property type="entry name" value="PROTEIN-GLUTAMATE METHYLESTERASE_PROTEIN-GLUTAMINE GLUTAMINASE"/>
    <property type="match status" value="1"/>
</dbReference>
<reference evidence="7" key="1">
    <citation type="journal article" date="2019" name="Int. J. Syst. Evol. Microbiol.">
        <title>The Global Catalogue of Microorganisms (GCM) 10K type strain sequencing project: providing services to taxonomists for standard genome sequencing and annotation.</title>
        <authorList>
            <consortium name="The Broad Institute Genomics Platform"/>
            <consortium name="The Broad Institute Genome Sequencing Center for Infectious Disease"/>
            <person name="Wu L."/>
            <person name="Ma J."/>
        </authorList>
    </citation>
    <scope>NUCLEOTIDE SEQUENCE [LARGE SCALE GENOMIC DNA]</scope>
    <source>
        <strain evidence="7">CGMCC 4.7132</strain>
    </source>
</reference>
<keyword evidence="4" id="KW-0145">Chemotaxis</keyword>
<keyword evidence="7" id="KW-1185">Reference proteome</keyword>
<evidence type="ECO:0000256" key="4">
    <source>
        <dbReference type="PROSITE-ProRule" id="PRU00050"/>
    </source>
</evidence>
<comment type="caution">
    <text evidence="6">The sequence shown here is derived from an EMBL/GenBank/DDBJ whole genome shotgun (WGS) entry which is preliminary data.</text>
</comment>